<dbReference type="InterPro" id="IPR036249">
    <property type="entry name" value="Thioredoxin-like_sf"/>
</dbReference>
<dbReference type="Gene3D" id="3.40.30.10">
    <property type="entry name" value="Glutaredoxin"/>
    <property type="match status" value="1"/>
</dbReference>
<evidence type="ECO:0000256" key="5">
    <source>
        <dbReference type="ARBA" id="ARBA00023284"/>
    </source>
</evidence>
<evidence type="ECO:0000256" key="4">
    <source>
        <dbReference type="ARBA" id="ARBA00023157"/>
    </source>
</evidence>
<dbReference type="InterPro" id="IPR013740">
    <property type="entry name" value="Redoxin"/>
</dbReference>
<dbReference type="PANTHER" id="PTHR43110:SF1">
    <property type="entry name" value="THIOL PEROXIDASE"/>
    <property type="match status" value="1"/>
</dbReference>
<evidence type="ECO:0000313" key="9">
    <source>
        <dbReference type="Proteomes" id="UP001460888"/>
    </source>
</evidence>
<evidence type="ECO:0000256" key="6">
    <source>
        <dbReference type="HAMAP-Rule" id="MF_00269"/>
    </source>
</evidence>
<dbReference type="SUPFAM" id="SSF52833">
    <property type="entry name" value="Thioredoxin-like"/>
    <property type="match status" value="1"/>
</dbReference>
<feature type="disulfide bond" description="Redox-active" evidence="6">
    <location>
        <begin position="61"/>
        <end position="95"/>
    </location>
</feature>
<comment type="similarity">
    <text evidence="6">Belongs to the peroxiredoxin family. Tpx subfamily.</text>
</comment>
<evidence type="ECO:0000256" key="3">
    <source>
        <dbReference type="ARBA" id="ARBA00023002"/>
    </source>
</evidence>
<keyword evidence="4 6" id="KW-1015">Disulfide bond</keyword>
<dbReference type="EC" id="1.11.1.24" evidence="6"/>
<comment type="miscellaneous">
    <text evidence="6">The active site is a conserved redox-active cysteine residue, the peroxidatic cysteine (C(P)), which makes the nucleophilic attack on the peroxide substrate. The peroxide oxidizes the C(P)-SH to cysteine sulfenic acid (C(P)-SOH), which then reacts with another cysteine residue, the resolving cysteine (C(R)), to form a disulfide bridge. The disulfide is subsequently reduced by an appropriate electron donor to complete the catalytic cycle. In this atypical 2-Cys peroxiredoxin, C(R) is present in the same subunit to form an intramolecular disulfide. The disulfide is subsequently reduced by thioredoxin.</text>
</comment>
<name>A0ABV2AWY9_9GAMM</name>
<keyword evidence="3 6" id="KW-0560">Oxidoreductase</keyword>
<evidence type="ECO:0000259" key="7">
    <source>
        <dbReference type="PROSITE" id="PS51352"/>
    </source>
</evidence>
<dbReference type="InterPro" id="IPR013766">
    <property type="entry name" value="Thioredoxin_domain"/>
</dbReference>
<feature type="domain" description="Thioredoxin" evidence="7">
    <location>
        <begin position="19"/>
        <end position="168"/>
    </location>
</feature>
<proteinExistence type="inferred from homology"/>
<comment type="catalytic activity">
    <reaction evidence="6">
        <text>a hydroperoxide + [thioredoxin]-dithiol = an alcohol + [thioredoxin]-disulfide + H2O</text>
        <dbReference type="Rhea" id="RHEA:62620"/>
        <dbReference type="Rhea" id="RHEA-COMP:10698"/>
        <dbReference type="Rhea" id="RHEA-COMP:10700"/>
        <dbReference type="ChEBI" id="CHEBI:15377"/>
        <dbReference type="ChEBI" id="CHEBI:29950"/>
        <dbReference type="ChEBI" id="CHEBI:30879"/>
        <dbReference type="ChEBI" id="CHEBI:35924"/>
        <dbReference type="ChEBI" id="CHEBI:50058"/>
        <dbReference type="EC" id="1.11.1.24"/>
    </reaction>
</comment>
<keyword evidence="1 6" id="KW-0575">Peroxidase</keyword>
<comment type="caution">
    <text evidence="8">The sequence shown here is derived from an EMBL/GenBank/DDBJ whole genome shotgun (WGS) entry which is preliminary data.</text>
</comment>
<dbReference type="PANTHER" id="PTHR43110">
    <property type="entry name" value="THIOL PEROXIDASE"/>
    <property type="match status" value="1"/>
</dbReference>
<keyword evidence="9" id="KW-1185">Reference proteome</keyword>
<gene>
    <name evidence="6" type="primary">tpx</name>
    <name evidence="8" type="ORF">SADO_02885</name>
</gene>
<dbReference type="InterPro" id="IPR050455">
    <property type="entry name" value="Tpx_Peroxidase_subfamily"/>
</dbReference>
<dbReference type="HAMAP" id="MF_00269">
    <property type="entry name" value="Tpx"/>
    <property type="match status" value="1"/>
</dbReference>
<dbReference type="Proteomes" id="UP001460888">
    <property type="component" value="Unassembled WGS sequence"/>
</dbReference>
<dbReference type="CDD" id="cd03014">
    <property type="entry name" value="PRX_Atyp2cys"/>
    <property type="match status" value="1"/>
</dbReference>
<accession>A0ABV2AWY9</accession>
<dbReference type="InterPro" id="IPR002065">
    <property type="entry name" value="TPX"/>
</dbReference>
<comment type="function">
    <text evidence="6">Thiol-specific peroxidase that catalyzes the reduction of hydrogen peroxide and organic hydroperoxides to water and alcohols, respectively. Plays a role in cell protection against oxidative stress by detoxifying peroxides.</text>
</comment>
<keyword evidence="2 6" id="KW-0049">Antioxidant</keyword>
<dbReference type="Pfam" id="PF08534">
    <property type="entry name" value="Redoxin"/>
    <property type="match status" value="1"/>
</dbReference>
<evidence type="ECO:0000256" key="2">
    <source>
        <dbReference type="ARBA" id="ARBA00022862"/>
    </source>
</evidence>
<comment type="subunit">
    <text evidence="6">Homodimer.</text>
</comment>
<protein>
    <recommendedName>
        <fullName evidence="6">Thiol peroxidase</fullName>
        <shortName evidence="6">Tpx</shortName>
        <ecNumber evidence="6">1.11.1.24</ecNumber>
    </recommendedName>
    <alternativeName>
        <fullName evidence="6">Peroxiredoxin tpx</fullName>
        <shortName evidence="6">Prx</shortName>
    </alternativeName>
    <alternativeName>
        <fullName evidence="6">Thioredoxin peroxidase</fullName>
    </alternativeName>
    <alternativeName>
        <fullName evidence="6">Thioredoxin-dependent peroxiredoxin</fullName>
    </alternativeName>
</protein>
<organism evidence="8 9">
    <name type="scientific">Salinisphaera dokdonensis CL-ES53</name>
    <dbReference type="NCBI Taxonomy" id="1304272"/>
    <lineage>
        <taxon>Bacteria</taxon>
        <taxon>Pseudomonadati</taxon>
        <taxon>Pseudomonadota</taxon>
        <taxon>Gammaproteobacteria</taxon>
        <taxon>Salinisphaerales</taxon>
        <taxon>Salinisphaeraceae</taxon>
        <taxon>Salinisphaera</taxon>
    </lineage>
</organism>
<keyword evidence="5 6" id="KW-0676">Redox-active center</keyword>
<evidence type="ECO:0000313" key="8">
    <source>
        <dbReference type="EMBL" id="MES1928166.1"/>
    </source>
</evidence>
<dbReference type="NCBIfam" id="NF001808">
    <property type="entry name" value="PRK00522.1"/>
    <property type="match status" value="1"/>
</dbReference>
<evidence type="ECO:0000256" key="1">
    <source>
        <dbReference type="ARBA" id="ARBA00022559"/>
    </source>
</evidence>
<dbReference type="InterPro" id="IPR018219">
    <property type="entry name" value="Tpx_CS"/>
</dbReference>
<reference evidence="8 9" key="1">
    <citation type="submission" date="2013-03" db="EMBL/GenBank/DDBJ databases">
        <title>Salinisphaera dokdonensis CL-ES53 Genome Sequencing.</title>
        <authorList>
            <person name="Li C."/>
            <person name="Lai Q."/>
            <person name="Shao Z."/>
        </authorList>
    </citation>
    <scope>NUCLEOTIDE SEQUENCE [LARGE SCALE GENOMIC DNA]</scope>
    <source>
        <strain evidence="8 9">CL-ES53</strain>
    </source>
</reference>
<dbReference type="EMBL" id="APND01000001">
    <property type="protein sequence ID" value="MES1928166.1"/>
    <property type="molecule type" value="Genomic_DNA"/>
</dbReference>
<sequence length="168" mass="17935">MTQQITLKGNPVQVGGKLPAAGDQLADFSLTGSNLRDASLESFSGKRKIFNIFPSMDTPTCALSVKRFNAEVDALDNVALLQISADLPFAHARFCSAEGLENGTTLSMMRDKRFAEDYGVLVADGPMAGLCARAVIVADENDTVLHSELVAEIAEEPNYDDALAALKV</sequence>
<dbReference type="PROSITE" id="PS01265">
    <property type="entry name" value="TPX"/>
    <property type="match status" value="1"/>
</dbReference>
<dbReference type="RefSeq" id="WP_353109069.1">
    <property type="nucleotide sequence ID" value="NZ_APND01000001.1"/>
</dbReference>
<dbReference type="PROSITE" id="PS51352">
    <property type="entry name" value="THIOREDOXIN_2"/>
    <property type="match status" value="1"/>
</dbReference>
<feature type="active site" description="Cysteine sulfenic acid (-SOH) intermediate" evidence="6">
    <location>
        <position position="61"/>
    </location>
</feature>